<evidence type="ECO:0000313" key="4">
    <source>
        <dbReference type="EMBL" id="AMW04637.1"/>
    </source>
</evidence>
<reference evidence="4 5" key="1">
    <citation type="journal article" date="2014" name="Proc. Natl. Acad. Sci. U.S.A.">
        <title>Functional type 2 photosynthetic reaction centers found in the rare bacterial phylum Gemmatimonadetes.</title>
        <authorList>
            <person name="Zeng Y."/>
            <person name="Feng F."/>
            <person name="Medova H."/>
            <person name="Dean J."/>
            <person name="Koblizek M."/>
        </authorList>
    </citation>
    <scope>NUCLEOTIDE SEQUENCE [LARGE SCALE GENOMIC DNA]</scope>
    <source>
        <strain evidence="4 5">AP64</strain>
    </source>
</reference>
<protein>
    <recommendedName>
        <fullName evidence="3">SPOR domain-containing protein</fullName>
    </recommendedName>
</protein>
<feature type="compositionally biased region" description="Basic and acidic residues" evidence="1">
    <location>
        <begin position="190"/>
        <end position="207"/>
    </location>
</feature>
<accession>A0A143BHW4</accession>
<reference evidence="4 5" key="2">
    <citation type="journal article" date="2016" name="Environ. Microbiol. Rep.">
        <title>Metagenomic evidence for the presence of phototrophic Gemmatimonadetes bacteria in diverse environments.</title>
        <authorList>
            <person name="Zeng Y."/>
            <person name="Baumbach J."/>
            <person name="Barbosa E.G."/>
            <person name="Azevedo V."/>
            <person name="Zhang C."/>
            <person name="Koblizek M."/>
        </authorList>
    </citation>
    <scope>NUCLEOTIDE SEQUENCE [LARGE SCALE GENOMIC DNA]</scope>
    <source>
        <strain evidence="4 5">AP64</strain>
    </source>
</reference>
<feature type="domain" description="SPOR" evidence="3">
    <location>
        <begin position="342"/>
        <end position="385"/>
    </location>
</feature>
<feature type="compositionally biased region" description="Pro residues" evidence="1">
    <location>
        <begin position="176"/>
        <end position="186"/>
    </location>
</feature>
<keyword evidence="2" id="KW-1133">Transmembrane helix</keyword>
<evidence type="ECO:0000256" key="1">
    <source>
        <dbReference type="SAM" id="MobiDB-lite"/>
    </source>
</evidence>
<dbReference type="RefSeq" id="WP_026850382.1">
    <property type="nucleotide sequence ID" value="NZ_CP011454.1"/>
</dbReference>
<evidence type="ECO:0000259" key="3">
    <source>
        <dbReference type="Pfam" id="PF05036"/>
    </source>
</evidence>
<dbReference type="Gene3D" id="3.40.50.300">
    <property type="entry name" value="P-loop containing nucleotide triphosphate hydrolases"/>
    <property type="match status" value="1"/>
</dbReference>
<dbReference type="Pfam" id="PF05036">
    <property type="entry name" value="SPOR"/>
    <property type="match status" value="1"/>
</dbReference>
<proteinExistence type="predicted"/>
<keyword evidence="2" id="KW-0472">Membrane</keyword>
<dbReference type="GO" id="GO:0042834">
    <property type="term" value="F:peptidoglycan binding"/>
    <property type="evidence" value="ECO:0007669"/>
    <property type="project" value="InterPro"/>
</dbReference>
<evidence type="ECO:0000313" key="5">
    <source>
        <dbReference type="Proteomes" id="UP000076404"/>
    </source>
</evidence>
<keyword evidence="2" id="KW-0812">Transmembrane</keyword>
<dbReference type="InterPro" id="IPR027417">
    <property type="entry name" value="P-loop_NTPase"/>
</dbReference>
<evidence type="ECO:0000256" key="2">
    <source>
        <dbReference type="SAM" id="Phobius"/>
    </source>
</evidence>
<dbReference type="KEGG" id="gph:GEMMAAP_06840"/>
<dbReference type="AlphaFoldDB" id="A0A143BHW4"/>
<name>A0A143BHW4_9BACT</name>
<organism evidence="4 5">
    <name type="scientific">Gemmatimonas phototrophica</name>
    <dbReference type="NCBI Taxonomy" id="1379270"/>
    <lineage>
        <taxon>Bacteria</taxon>
        <taxon>Pseudomonadati</taxon>
        <taxon>Gemmatimonadota</taxon>
        <taxon>Gemmatimonadia</taxon>
        <taxon>Gemmatimonadales</taxon>
        <taxon>Gemmatimonadaceae</taxon>
        <taxon>Gemmatimonas</taxon>
    </lineage>
</organism>
<dbReference type="eggNOG" id="COG3087">
    <property type="taxonomic scope" value="Bacteria"/>
</dbReference>
<dbReference type="Proteomes" id="UP000076404">
    <property type="component" value="Chromosome"/>
</dbReference>
<dbReference type="InterPro" id="IPR007730">
    <property type="entry name" value="SPOR-like_dom"/>
</dbReference>
<sequence length="467" mass="48566">MTAPGSLIAPWEVEGRRLAPLLDGVSAVVVAANDPSVAVSVAIGVARAHGQRRRVAIADLIGESPAIEALLTGDDPHGIADSFLYGVSLNKIARPMQGADNVFLMPSGTESVDHQDVYANDRWRRLAAGFHQVGALLIVVARPQVAGFAELCGYIGSVMPVGETAFPAPPGIPLIAPPAPPPPPAAEPVEAPRRESKARAREAAQQDESSRTRRLWVLLILLAAIAVAVGALWPQIVERLPAPLAALVTGAQPAPDSTAVVVPPTPMNVAPPADSLQRDSLGNVIGDSSRLDSTATDSVAALPAPTVANPADSAASARYAVYFATANTRAAAMPDPKVRALEAVALSPVMEGTEQWFRVTVGAAAERSEAEALLTRLRNEKVIGSGSIVSVPLAFRIETKVTTPLVPTRLAALATRGVIAYALRQTDGSATIYTGAYESPSQAIPLAESLRAAGVAPVLVYRTGRAF</sequence>
<keyword evidence="5" id="KW-1185">Reference proteome</keyword>
<dbReference type="EMBL" id="CP011454">
    <property type="protein sequence ID" value="AMW04637.1"/>
    <property type="molecule type" value="Genomic_DNA"/>
</dbReference>
<dbReference type="OrthoDB" id="9774909at2"/>
<feature type="region of interest" description="Disordered" evidence="1">
    <location>
        <begin position="176"/>
        <end position="207"/>
    </location>
</feature>
<gene>
    <name evidence="4" type="ORF">GEMMAAP_06840</name>
</gene>
<dbReference type="STRING" id="1379270.GEMMAAP_06840"/>
<feature type="transmembrane region" description="Helical" evidence="2">
    <location>
        <begin position="215"/>
        <end position="233"/>
    </location>
</feature>